<evidence type="ECO:0000256" key="1">
    <source>
        <dbReference type="SAM" id="Coils"/>
    </source>
</evidence>
<keyword evidence="1" id="KW-0175">Coiled coil</keyword>
<dbReference type="Pfam" id="PF10675">
    <property type="entry name" value="DUF2489"/>
    <property type="match status" value="1"/>
</dbReference>
<evidence type="ECO:0000313" key="5">
    <source>
        <dbReference type="Proteomes" id="UP001201273"/>
    </source>
</evidence>
<evidence type="ECO:0000313" key="4">
    <source>
        <dbReference type="EMBL" id="MCE2593913.1"/>
    </source>
</evidence>
<dbReference type="EMBL" id="JAIMJA010000003">
    <property type="protein sequence ID" value="MCE2593913.1"/>
    <property type="molecule type" value="Genomic_DNA"/>
</dbReference>
<keyword evidence="2" id="KW-0812">Transmembrane</keyword>
<sequence length="149" mass="17140">MMLWWILAGIGLIVIIGLSAYAGILLRKVKDQQLALAKAVEKRNNTLMDSITLIAKAMVQGQCNLSEGAIRLTVLLGELKLAKPIDFDQQYPALNKLYQVVKDMPTHEVRKERSKKEIRQLDEKREKAEQRLEQEIMAEMQQLQEWQLP</sequence>
<feature type="transmembrane region" description="Helical" evidence="2">
    <location>
        <begin position="6"/>
        <end position="26"/>
    </location>
</feature>
<keyword evidence="2" id="KW-1133">Transmembrane helix</keyword>
<keyword evidence="2" id="KW-0472">Membrane</keyword>
<reference evidence="4 5" key="1">
    <citation type="journal article" date="2022" name="Environ. Microbiol. Rep.">
        <title>Eco-phylogenetic analyses reveal divergent evolution of vitamin B12 metabolism in the marine bacterial family 'Psychromonadaceae'.</title>
        <authorList>
            <person name="Jin X."/>
            <person name="Yang Y."/>
            <person name="Cao H."/>
            <person name="Gao B."/>
            <person name="Zhao Z."/>
        </authorList>
    </citation>
    <scope>NUCLEOTIDE SEQUENCE [LARGE SCALE GENOMIC DNA]</scope>
    <source>
        <strain evidence="4 5">MKS20</strain>
    </source>
</reference>
<name>A0ABS8W829_9GAMM</name>
<keyword evidence="5" id="KW-1185">Reference proteome</keyword>
<organism evidence="4 5">
    <name type="scientific">Motilimonas cestriensis</name>
    <dbReference type="NCBI Taxonomy" id="2742685"/>
    <lineage>
        <taxon>Bacteria</taxon>
        <taxon>Pseudomonadati</taxon>
        <taxon>Pseudomonadota</taxon>
        <taxon>Gammaproteobacteria</taxon>
        <taxon>Alteromonadales</taxon>
        <taxon>Alteromonadales genera incertae sedis</taxon>
        <taxon>Motilimonas</taxon>
    </lineage>
</organism>
<protein>
    <submittedName>
        <fullName evidence="4">DUF2489 domain-containing protein</fullName>
    </submittedName>
</protein>
<feature type="coiled-coil region" evidence="1">
    <location>
        <begin position="111"/>
        <end position="138"/>
    </location>
</feature>
<feature type="domain" description="DUF2489" evidence="3">
    <location>
        <begin position="15"/>
        <end position="143"/>
    </location>
</feature>
<accession>A0ABS8W829</accession>
<comment type="caution">
    <text evidence="4">The sequence shown here is derived from an EMBL/GenBank/DDBJ whole genome shotgun (WGS) entry which is preliminary data.</text>
</comment>
<dbReference type="InterPro" id="IPR019617">
    <property type="entry name" value="DUF2489"/>
</dbReference>
<evidence type="ECO:0000256" key="2">
    <source>
        <dbReference type="SAM" id="Phobius"/>
    </source>
</evidence>
<evidence type="ECO:0000259" key="3">
    <source>
        <dbReference type="Pfam" id="PF10675"/>
    </source>
</evidence>
<gene>
    <name evidence="4" type="ORF">K6Y31_03685</name>
</gene>
<dbReference type="Proteomes" id="UP001201273">
    <property type="component" value="Unassembled WGS sequence"/>
</dbReference>
<proteinExistence type="predicted"/>